<name>A0A1A8YTQ1_PLAOA</name>
<reference evidence="2" key="1">
    <citation type="submission" date="2016-05" db="EMBL/GenBank/DDBJ databases">
        <authorList>
            <person name="Naeem R."/>
        </authorList>
    </citation>
    <scope>NUCLEOTIDE SEQUENCE [LARGE SCALE GENOMIC DNA]</scope>
</reference>
<sequence length="245" mass="27816">MGSKRKRARRKTVNSTNSFCFWFPGPLGPQLPVKKIHQRGSLERARTEPQGKHDDCRKCIHGKILWAKYLDPRGYLLNAVIVEKGDKGYAPWPVRAYVCREKREKALTYASTRVRGEHFLNVSMVVTLSVERKRGKMNKGVKHNTICAMVHSLGRWVCRFAGLQVCLQPLFPFLSHSCSLTRGTTRSVAPTWVYIRGILKLVFINNVFAPNLAFRNGTYKWQQSGGSVAAVWQQSGRKVAAEWIG</sequence>
<proteinExistence type="predicted"/>
<gene>
    <name evidence="1" type="ORF">POVWA1_024630</name>
</gene>
<dbReference type="AlphaFoldDB" id="A0A1A8YTQ1"/>
<evidence type="ECO:0000313" key="1">
    <source>
        <dbReference type="EMBL" id="SBT34913.1"/>
    </source>
</evidence>
<dbReference type="EMBL" id="FLRD01000077">
    <property type="protein sequence ID" value="SBT34913.1"/>
    <property type="molecule type" value="Genomic_DNA"/>
</dbReference>
<keyword evidence="2" id="KW-1185">Reference proteome</keyword>
<protein>
    <submittedName>
        <fullName evidence="1">Uncharacterized protein</fullName>
    </submittedName>
</protein>
<evidence type="ECO:0000313" key="2">
    <source>
        <dbReference type="Proteomes" id="UP000078555"/>
    </source>
</evidence>
<organism evidence="1 2">
    <name type="scientific">Plasmodium ovale wallikeri</name>
    <dbReference type="NCBI Taxonomy" id="864142"/>
    <lineage>
        <taxon>Eukaryota</taxon>
        <taxon>Sar</taxon>
        <taxon>Alveolata</taxon>
        <taxon>Apicomplexa</taxon>
        <taxon>Aconoidasida</taxon>
        <taxon>Haemosporida</taxon>
        <taxon>Plasmodiidae</taxon>
        <taxon>Plasmodium</taxon>
        <taxon>Plasmodium (Plasmodium)</taxon>
    </lineage>
</organism>
<accession>A0A1A8YTQ1</accession>
<dbReference type="Proteomes" id="UP000078555">
    <property type="component" value="Unassembled WGS sequence"/>
</dbReference>